<comment type="caution">
    <text evidence="1">The sequence shown here is derived from an EMBL/GenBank/DDBJ whole genome shotgun (WGS) entry which is preliminary data.</text>
</comment>
<gene>
    <name evidence="1" type="ORF">BCM14_0105</name>
</gene>
<evidence type="ECO:0000313" key="2">
    <source>
        <dbReference type="Proteomes" id="UP000238308"/>
    </source>
</evidence>
<reference evidence="1 2" key="1">
    <citation type="submission" date="2018-03" db="EMBL/GenBank/DDBJ databases">
        <title>Genomic Encyclopedia of Type Strains, Phase III (KMG-III): the genomes of soil and plant-associated and newly described type strains.</title>
        <authorList>
            <person name="Whitman W."/>
        </authorList>
    </citation>
    <scope>NUCLEOTIDE SEQUENCE [LARGE SCALE GENOMIC DNA]</scope>
    <source>
        <strain evidence="1 2">MWH-P2sevCIIIb</strain>
    </source>
</reference>
<dbReference type="EMBL" id="PVTV01000002">
    <property type="protein sequence ID" value="PRZ01085.1"/>
    <property type="molecule type" value="Genomic_DNA"/>
</dbReference>
<protein>
    <submittedName>
        <fullName evidence="1">Uncharacterized protein</fullName>
    </submittedName>
</protein>
<accession>A0A2T0XQ57</accession>
<sequence length="44" mass="4830">MKDVLIVGSVTEKIKIEDSVMISQSSQTALESHIEITPEWTAIA</sequence>
<dbReference type="RefSeq" id="WP_259673320.1">
    <property type="nucleotide sequence ID" value="NZ_PVTV01000002.1"/>
</dbReference>
<evidence type="ECO:0000313" key="1">
    <source>
        <dbReference type="EMBL" id="PRZ01085.1"/>
    </source>
</evidence>
<dbReference type="AlphaFoldDB" id="A0A2T0XQ57"/>
<name>A0A2T0XQ57_9BURK</name>
<proteinExistence type="predicted"/>
<organism evidence="1 2">
    <name type="scientific">Jezberella montanilacus</name>
    <dbReference type="NCBI Taxonomy" id="323426"/>
    <lineage>
        <taxon>Bacteria</taxon>
        <taxon>Pseudomonadati</taxon>
        <taxon>Pseudomonadota</taxon>
        <taxon>Betaproteobacteria</taxon>
        <taxon>Burkholderiales</taxon>
        <taxon>Alcaligenaceae</taxon>
        <taxon>Jezberella</taxon>
    </lineage>
</organism>
<keyword evidence="2" id="KW-1185">Reference proteome</keyword>
<dbReference type="Proteomes" id="UP000238308">
    <property type="component" value="Unassembled WGS sequence"/>
</dbReference>